<comment type="caution">
    <text evidence="1">The sequence shown here is derived from an EMBL/GenBank/DDBJ whole genome shotgun (WGS) entry which is preliminary data.</text>
</comment>
<reference evidence="1" key="1">
    <citation type="journal article" date="2020" name="bioRxiv">
        <title>A rank-normalized archaeal taxonomy based on genome phylogeny resolves widespread incomplete and uneven classifications.</title>
        <authorList>
            <person name="Rinke C."/>
            <person name="Chuvochina M."/>
            <person name="Mussig A.J."/>
            <person name="Chaumeil P.-A."/>
            <person name="Waite D.W."/>
            <person name="Whitman W.B."/>
            <person name="Parks D.H."/>
            <person name="Hugenholtz P."/>
        </authorList>
    </citation>
    <scope>NUCLEOTIDE SEQUENCE</scope>
    <source>
        <strain evidence="1">UBA8853</strain>
    </source>
</reference>
<gene>
    <name evidence="1" type="ORF">HA336_03645</name>
</gene>
<dbReference type="RefSeq" id="WP_158295902.1">
    <property type="nucleotide sequence ID" value="NZ_DUJS01000004.1"/>
</dbReference>
<name>A0A832WAP8_9EURY</name>
<accession>A0A832WAP8</accession>
<proteinExistence type="predicted"/>
<dbReference type="EMBL" id="DUJS01000004">
    <property type="protein sequence ID" value="HII70308.1"/>
    <property type="molecule type" value="Genomic_DNA"/>
</dbReference>
<evidence type="ECO:0000313" key="1">
    <source>
        <dbReference type="EMBL" id="HII70308.1"/>
    </source>
</evidence>
<dbReference type="GeneID" id="43496551"/>
<sequence>MNFGRVLHALSGSDRVELERWEDDQATLEMPEMCTAMLVPRVVEVGAEG</sequence>
<protein>
    <submittedName>
        <fullName evidence="1">Uncharacterized protein</fullName>
    </submittedName>
</protein>
<dbReference type="Proteomes" id="UP000619545">
    <property type="component" value="Unassembled WGS sequence"/>
</dbReference>
<dbReference type="AlphaFoldDB" id="A0A832WAP8"/>
<evidence type="ECO:0000313" key="2">
    <source>
        <dbReference type="Proteomes" id="UP000619545"/>
    </source>
</evidence>
<organism evidence="1 2">
    <name type="scientific">Methanopyrus kandleri</name>
    <dbReference type="NCBI Taxonomy" id="2320"/>
    <lineage>
        <taxon>Archaea</taxon>
        <taxon>Methanobacteriati</taxon>
        <taxon>Methanobacteriota</taxon>
        <taxon>Methanomada group</taxon>
        <taxon>Methanopyri</taxon>
        <taxon>Methanopyrales</taxon>
        <taxon>Methanopyraceae</taxon>
        <taxon>Methanopyrus</taxon>
    </lineage>
</organism>